<reference evidence="4 5" key="1">
    <citation type="submission" date="2018-04" db="EMBL/GenBank/DDBJ databases">
        <title>Genome of Nocardioides gansuensis WSJ-1.</title>
        <authorList>
            <person name="Wu S."/>
            <person name="Wang G."/>
        </authorList>
    </citation>
    <scope>NUCLEOTIDE SEQUENCE [LARGE SCALE GENOMIC DNA]</scope>
    <source>
        <strain evidence="4 5">WSJ-1</strain>
    </source>
</reference>
<evidence type="ECO:0000313" key="5">
    <source>
        <dbReference type="Proteomes" id="UP000246018"/>
    </source>
</evidence>
<dbReference type="EMBL" id="QDGZ01000003">
    <property type="protein sequence ID" value="PVG83259.1"/>
    <property type="molecule type" value="Genomic_DNA"/>
</dbReference>
<dbReference type="PROSITE" id="PS50977">
    <property type="entry name" value="HTH_TETR_2"/>
    <property type="match status" value="1"/>
</dbReference>
<dbReference type="SUPFAM" id="SSF46689">
    <property type="entry name" value="Homeodomain-like"/>
    <property type="match status" value="1"/>
</dbReference>
<dbReference type="RefSeq" id="WP_116571738.1">
    <property type="nucleotide sequence ID" value="NZ_QDGZ01000003.1"/>
</dbReference>
<dbReference type="Gene3D" id="1.10.357.10">
    <property type="entry name" value="Tetracycline Repressor, domain 2"/>
    <property type="match status" value="1"/>
</dbReference>
<dbReference type="PANTHER" id="PTHR30055">
    <property type="entry name" value="HTH-TYPE TRANSCRIPTIONAL REGULATOR RUTR"/>
    <property type="match status" value="1"/>
</dbReference>
<evidence type="ECO:0000256" key="1">
    <source>
        <dbReference type="ARBA" id="ARBA00023125"/>
    </source>
</evidence>
<dbReference type="GO" id="GO:0000976">
    <property type="term" value="F:transcription cis-regulatory region binding"/>
    <property type="evidence" value="ECO:0007669"/>
    <property type="project" value="TreeGrafter"/>
</dbReference>
<dbReference type="Pfam" id="PF00440">
    <property type="entry name" value="TetR_N"/>
    <property type="match status" value="1"/>
</dbReference>
<proteinExistence type="predicted"/>
<accession>A0A2T8FC22</accession>
<dbReference type="InterPro" id="IPR009057">
    <property type="entry name" value="Homeodomain-like_sf"/>
</dbReference>
<name>A0A2T8FC22_9ACTN</name>
<evidence type="ECO:0000256" key="2">
    <source>
        <dbReference type="PROSITE-ProRule" id="PRU00335"/>
    </source>
</evidence>
<evidence type="ECO:0000259" key="3">
    <source>
        <dbReference type="PROSITE" id="PS50977"/>
    </source>
</evidence>
<dbReference type="InterPro" id="IPR050109">
    <property type="entry name" value="HTH-type_TetR-like_transc_reg"/>
</dbReference>
<evidence type="ECO:0000313" key="4">
    <source>
        <dbReference type="EMBL" id="PVG83259.1"/>
    </source>
</evidence>
<organism evidence="4 5">
    <name type="scientific">Nocardioides gansuensis</name>
    <dbReference type="NCBI Taxonomy" id="2138300"/>
    <lineage>
        <taxon>Bacteria</taxon>
        <taxon>Bacillati</taxon>
        <taxon>Actinomycetota</taxon>
        <taxon>Actinomycetes</taxon>
        <taxon>Propionibacteriales</taxon>
        <taxon>Nocardioidaceae</taxon>
        <taxon>Nocardioides</taxon>
    </lineage>
</organism>
<dbReference type="InterPro" id="IPR001647">
    <property type="entry name" value="HTH_TetR"/>
</dbReference>
<dbReference type="OrthoDB" id="8220622at2"/>
<dbReference type="InterPro" id="IPR036271">
    <property type="entry name" value="Tet_transcr_reg_TetR-rel_C_sf"/>
</dbReference>
<dbReference type="AlphaFoldDB" id="A0A2T8FC22"/>
<protein>
    <submittedName>
        <fullName evidence="4">TetR family transcriptional regulator</fullName>
    </submittedName>
</protein>
<dbReference type="GO" id="GO:0003700">
    <property type="term" value="F:DNA-binding transcription factor activity"/>
    <property type="evidence" value="ECO:0007669"/>
    <property type="project" value="TreeGrafter"/>
</dbReference>
<keyword evidence="1 2" id="KW-0238">DNA-binding</keyword>
<keyword evidence="5" id="KW-1185">Reference proteome</keyword>
<dbReference type="Proteomes" id="UP000246018">
    <property type="component" value="Unassembled WGS sequence"/>
</dbReference>
<comment type="caution">
    <text evidence="4">The sequence shown here is derived from an EMBL/GenBank/DDBJ whole genome shotgun (WGS) entry which is preliminary data.</text>
</comment>
<dbReference type="SUPFAM" id="SSF48498">
    <property type="entry name" value="Tetracyclin repressor-like, C-terminal domain"/>
    <property type="match status" value="1"/>
</dbReference>
<dbReference type="PANTHER" id="PTHR30055:SF226">
    <property type="entry name" value="HTH-TYPE TRANSCRIPTIONAL REGULATOR PKSA"/>
    <property type="match status" value="1"/>
</dbReference>
<sequence>MATRTMRKPPEDKYDERRRALAESALRTLGELGYARASLREIAHNSEFSHGVVHYYFRDKLELIVYCVQEYKKTCVTRYDGVVADATTPEGLVDAFAAKLAETIIDEAPMHRLWYDLRAQSMFEEHLREAVTAIDRTLEDMVWRVVTRYAELADAAPALTPNAAYGVLDGVFQQALLGHVGGQDGALSVLDAQVHELMPLMLRR</sequence>
<feature type="DNA-binding region" description="H-T-H motif" evidence="2">
    <location>
        <begin position="38"/>
        <end position="57"/>
    </location>
</feature>
<gene>
    <name evidence="4" type="ORF">DDE18_08145</name>
</gene>
<feature type="domain" description="HTH tetR-type" evidence="3">
    <location>
        <begin position="15"/>
        <end position="75"/>
    </location>
</feature>